<reference evidence="15" key="1">
    <citation type="submission" date="2025-08" db="UniProtKB">
        <authorList>
            <consortium name="RefSeq"/>
        </authorList>
    </citation>
    <scope>IDENTIFICATION</scope>
</reference>
<dbReference type="GO" id="GO:0050772">
    <property type="term" value="P:positive regulation of axonogenesis"/>
    <property type="evidence" value="ECO:0007669"/>
    <property type="project" value="TreeGrafter"/>
</dbReference>
<dbReference type="SUPFAM" id="SSF101912">
    <property type="entry name" value="Sema domain"/>
    <property type="match status" value="1"/>
</dbReference>
<dbReference type="Pfam" id="PF18020">
    <property type="entry name" value="TIG_2"/>
    <property type="match status" value="1"/>
</dbReference>
<keyword evidence="7" id="KW-0677">Repeat</keyword>
<keyword evidence="5" id="KW-0812">Transmembrane</keyword>
<evidence type="ECO:0000256" key="11">
    <source>
        <dbReference type="ARBA" id="ARBA00023180"/>
    </source>
</evidence>
<keyword evidence="6" id="KW-0732">Signal</keyword>
<dbReference type="PANTHER" id="PTHR22625">
    <property type="entry name" value="PLEXIN"/>
    <property type="match status" value="1"/>
</dbReference>
<dbReference type="Pfam" id="PF01437">
    <property type="entry name" value="PSI"/>
    <property type="match status" value="1"/>
</dbReference>
<dbReference type="SMART" id="SM00429">
    <property type="entry name" value="IPT"/>
    <property type="match status" value="1"/>
</dbReference>
<dbReference type="SMART" id="SM00423">
    <property type="entry name" value="PSI"/>
    <property type="match status" value="3"/>
</dbReference>
<dbReference type="InterPro" id="IPR031148">
    <property type="entry name" value="Plexin"/>
</dbReference>
<dbReference type="Pfam" id="PF17960">
    <property type="entry name" value="TIG_plexin"/>
    <property type="match status" value="1"/>
</dbReference>
<proteinExistence type="inferred from homology"/>
<organism evidence="14 15">
    <name type="scientific">Acanthaster planci</name>
    <name type="common">Crown-of-thorns starfish</name>
    <dbReference type="NCBI Taxonomy" id="133434"/>
    <lineage>
        <taxon>Eukaryota</taxon>
        <taxon>Metazoa</taxon>
        <taxon>Echinodermata</taxon>
        <taxon>Eleutherozoa</taxon>
        <taxon>Asterozoa</taxon>
        <taxon>Asteroidea</taxon>
        <taxon>Valvatacea</taxon>
        <taxon>Valvatida</taxon>
        <taxon>Acanthasteridae</taxon>
        <taxon>Acanthaster</taxon>
    </lineage>
</organism>
<evidence type="ECO:0000256" key="4">
    <source>
        <dbReference type="ARBA" id="ARBA00022553"/>
    </source>
</evidence>
<dbReference type="GO" id="GO:0017154">
    <property type="term" value="F:semaphorin receptor activity"/>
    <property type="evidence" value="ECO:0007669"/>
    <property type="project" value="InterPro"/>
</dbReference>
<evidence type="ECO:0000313" key="14">
    <source>
        <dbReference type="Proteomes" id="UP000694845"/>
    </source>
</evidence>
<dbReference type="GO" id="GO:0008360">
    <property type="term" value="P:regulation of cell shape"/>
    <property type="evidence" value="ECO:0007669"/>
    <property type="project" value="TreeGrafter"/>
</dbReference>
<evidence type="ECO:0000313" key="15">
    <source>
        <dbReference type="RefSeq" id="XP_022111692.1"/>
    </source>
</evidence>
<feature type="domain" description="Sema" evidence="13">
    <location>
        <begin position="1"/>
        <end position="115"/>
    </location>
</feature>
<evidence type="ECO:0000256" key="1">
    <source>
        <dbReference type="ARBA" id="ARBA00004251"/>
    </source>
</evidence>
<keyword evidence="4" id="KW-0597">Phosphoprotein</keyword>
<dbReference type="InterPro" id="IPR013783">
    <property type="entry name" value="Ig-like_fold"/>
</dbReference>
<dbReference type="InterPro" id="IPR057533">
    <property type="entry name" value="PSI_Plexin-B"/>
</dbReference>
<dbReference type="InterPro" id="IPR041362">
    <property type="entry name" value="TIG2_plexin"/>
</dbReference>
<dbReference type="GO" id="GO:0005886">
    <property type="term" value="C:plasma membrane"/>
    <property type="evidence" value="ECO:0007669"/>
    <property type="project" value="UniProtKB-SubCell"/>
</dbReference>
<evidence type="ECO:0000256" key="9">
    <source>
        <dbReference type="ARBA" id="ARBA00023136"/>
    </source>
</evidence>
<evidence type="ECO:0000256" key="12">
    <source>
        <dbReference type="PROSITE-ProRule" id="PRU00352"/>
    </source>
</evidence>
<name>A0A8B8A2U8_ACAPL</name>
<gene>
    <name evidence="15" type="primary">LOC110990920</name>
</gene>
<keyword evidence="3" id="KW-1003">Cell membrane</keyword>
<keyword evidence="10" id="KW-1015">Disulfide bond</keyword>
<dbReference type="Pfam" id="PF01833">
    <property type="entry name" value="TIG"/>
    <property type="match status" value="1"/>
</dbReference>
<sequence>RVQSDNFLCNPVANGITQLYKYAKGITPVSSTALLEVPGSRMSSLITSIEFNHTMAFIGTSKGNLFKVHVENSTTARLYERVPLDTSPVLTDIKINDTSREMHVLTEQKLIKMRAENCSQYTNCEACIGTDAGNDGDPYCGWCTLERKCSRYSDCDLPDVSTRWLAYNAAQCINITDVAPYDSLPITVTEQQIKLSVQQLPYLATDQSYECYFGSYRSPATKTGEMLNCTSPPSDGIPSIQQRDDAVSVDLSVYSTETMVHFIDTSFHFYNCSVFTSCVSCVGSRWACDWCVFDNRCTHESSTCTKANEIIIIGKNNPEGPKSCPQLEAQSGEVLLPNGIQRSITVRTENLPNATQISSYGCSLDIEGVPQTVMARRYGTDITCEQKAYTYLSNTEPELEVRLTVTWTDTSGAAHILDDIHGFNATLYKCEVQKPDCSRCVTARPELGCLWCGAMPSVSGVCKLNETCNENVVTLYNGVNCPDPVLNEVFPLTGPIEGNTILAVMGTDIGRRFNDVVAVMVGNQSCDLDGFSSDYVIGASVSCRTRPEREGNESVSLTIKGADGTLQNSSGTVNFHYTVSYSG</sequence>
<dbReference type="InterPro" id="IPR036352">
    <property type="entry name" value="Semap_dom_sf"/>
</dbReference>
<dbReference type="PROSITE" id="PS51004">
    <property type="entry name" value="SEMA"/>
    <property type="match status" value="1"/>
</dbReference>
<feature type="non-terminal residue" evidence="15">
    <location>
        <position position="1"/>
    </location>
</feature>
<keyword evidence="9" id="KW-0472">Membrane</keyword>
<dbReference type="InterPro" id="IPR001627">
    <property type="entry name" value="Semap_dom"/>
</dbReference>
<evidence type="ECO:0000256" key="10">
    <source>
        <dbReference type="ARBA" id="ARBA00023157"/>
    </source>
</evidence>
<dbReference type="InterPro" id="IPR002909">
    <property type="entry name" value="IPT_dom"/>
</dbReference>
<keyword evidence="14" id="KW-1185">Reference proteome</keyword>
<dbReference type="FunFam" id="2.60.40.10:FF:000868">
    <property type="entry name" value="Plexin D1"/>
    <property type="match status" value="1"/>
</dbReference>
<dbReference type="SUPFAM" id="SSF81296">
    <property type="entry name" value="E set domains"/>
    <property type="match status" value="1"/>
</dbReference>
<dbReference type="PANTHER" id="PTHR22625:SF44">
    <property type="entry name" value="PLEXIN-B"/>
    <property type="match status" value="1"/>
</dbReference>
<dbReference type="SUPFAM" id="SSF103575">
    <property type="entry name" value="Plexin repeat"/>
    <property type="match status" value="1"/>
</dbReference>
<evidence type="ECO:0000259" key="13">
    <source>
        <dbReference type="PROSITE" id="PS51004"/>
    </source>
</evidence>
<dbReference type="AlphaFoldDB" id="A0A8B8A2U8"/>
<comment type="caution">
    <text evidence="12">Lacks conserved residue(s) required for the propagation of feature annotation.</text>
</comment>
<dbReference type="Proteomes" id="UP000694845">
    <property type="component" value="Unplaced"/>
</dbReference>
<evidence type="ECO:0000256" key="2">
    <source>
        <dbReference type="ARBA" id="ARBA00010297"/>
    </source>
</evidence>
<dbReference type="InterPro" id="IPR041019">
    <property type="entry name" value="TIG1_plexin"/>
</dbReference>
<evidence type="ECO:0000256" key="7">
    <source>
        <dbReference type="ARBA" id="ARBA00022737"/>
    </source>
</evidence>
<dbReference type="OrthoDB" id="10066254at2759"/>
<dbReference type="GO" id="GO:0030334">
    <property type="term" value="P:regulation of cell migration"/>
    <property type="evidence" value="ECO:0007669"/>
    <property type="project" value="TreeGrafter"/>
</dbReference>
<dbReference type="GeneID" id="110990920"/>
<dbReference type="Pfam" id="PF24317">
    <property type="entry name" value="PSI_Plexin-B"/>
    <property type="match status" value="1"/>
</dbReference>
<dbReference type="Pfam" id="PF24479">
    <property type="entry name" value="PSI_PlexinA-B"/>
    <property type="match status" value="1"/>
</dbReference>
<dbReference type="FunFam" id="2.60.40.10:FF:000131">
    <property type="entry name" value="Plexin A2"/>
    <property type="match status" value="1"/>
</dbReference>
<dbReference type="InterPro" id="IPR015943">
    <property type="entry name" value="WD40/YVTN_repeat-like_dom_sf"/>
</dbReference>
<dbReference type="KEGG" id="aplc:110990920"/>
<dbReference type="InterPro" id="IPR002165">
    <property type="entry name" value="Plexin_repeat"/>
</dbReference>
<dbReference type="Gene3D" id="2.130.10.10">
    <property type="entry name" value="YVTN repeat-like/Quinoprotein amine dehydrogenase"/>
    <property type="match status" value="1"/>
</dbReference>
<evidence type="ECO:0000256" key="6">
    <source>
        <dbReference type="ARBA" id="ARBA00022729"/>
    </source>
</evidence>
<dbReference type="RefSeq" id="XP_022111692.1">
    <property type="nucleotide sequence ID" value="XM_022256000.1"/>
</dbReference>
<accession>A0A8B8A2U8</accession>
<comment type="subcellular location">
    <subcellularLocation>
        <location evidence="1">Cell membrane</location>
        <topology evidence="1">Single-pass type I membrane protein</topology>
    </subcellularLocation>
</comment>
<dbReference type="GO" id="GO:0002116">
    <property type="term" value="C:semaphorin receptor complex"/>
    <property type="evidence" value="ECO:0007669"/>
    <property type="project" value="TreeGrafter"/>
</dbReference>
<comment type="similarity">
    <text evidence="2">Belongs to the plexin family.</text>
</comment>
<evidence type="ECO:0000256" key="3">
    <source>
        <dbReference type="ARBA" id="ARBA00022475"/>
    </source>
</evidence>
<evidence type="ECO:0000256" key="8">
    <source>
        <dbReference type="ARBA" id="ARBA00022989"/>
    </source>
</evidence>
<dbReference type="InterPro" id="IPR014756">
    <property type="entry name" value="Ig_E-set"/>
</dbReference>
<evidence type="ECO:0000256" key="5">
    <source>
        <dbReference type="ARBA" id="ARBA00022692"/>
    </source>
</evidence>
<dbReference type="Gene3D" id="2.60.40.10">
    <property type="entry name" value="Immunoglobulins"/>
    <property type="match status" value="3"/>
</dbReference>
<dbReference type="InterPro" id="IPR016201">
    <property type="entry name" value="PSI"/>
</dbReference>
<dbReference type="GO" id="GO:0007162">
    <property type="term" value="P:negative regulation of cell adhesion"/>
    <property type="evidence" value="ECO:0007669"/>
    <property type="project" value="TreeGrafter"/>
</dbReference>
<keyword evidence="11" id="KW-0325">Glycoprotein</keyword>
<protein>
    <submittedName>
        <fullName evidence="15">Plexin-B1-like</fullName>
    </submittedName>
</protein>
<keyword evidence="8" id="KW-1133">Transmembrane helix</keyword>
<dbReference type="OMA" id="NIMCEEM"/>